<evidence type="ECO:0000256" key="3">
    <source>
        <dbReference type="ARBA" id="ARBA00022475"/>
    </source>
</evidence>
<feature type="transmembrane region" description="Helical" evidence="7">
    <location>
        <begin position="120"/>
        <end position="144"/>
    </location>
</feature>
<dbReference type="PANTHER" id="PTHR30065:SF1">
    <property type="entry name" value="SURFACE PRESENTATION OF ANTIGENS PROTEIN SPAR"/>
    <property type="match status" value="1"/>
</dbReference>
<name>A0A1X7BQH9_9RHOB</name>
<comment type="subcellular location">
    <subcellularLocation>
        <location evidence="1">Cell membrane</location>
        <topology evidence="1">Multi-pass membrane protein</topology>
    </subcellularLocation>
</comment>
<keyword evidence="3" id="KW-1003">Cell membrane</keyword>
<dbReference type="OrthoDB" id="9779817at2"/>
<keyword evidence="9" id="KW-1185">Reference proteome</keyword>
<feature type="transmembrane region" description="Helical" evidence="7">
    <location>
        <begin position="44"/>
        <end position="64"/>
    </location>
</feature>
<feature type="transmembrane region" description="Helical" evidence="7">
    <location>
        <begin position="178"/>
        <end position="201"/>
    </location>
</feature>
<dbReference type="PRINTS" id="PR00953">
    <property type="entry name" value="TYPE3IMRPROT"/>
</dbReference>
<dbReference type="Proteomes" id="UP000193224">
    <property type="component" value="Unassembled WGS sequence"/>
</dbReference>
<dbReference type="AlphaFoldDB" id="A0A1X7BQH9"/>
<comment type="similarity">
    <text evidence="2">Belongs to the FliR/MopE/SpaR family.</text>
</comment>
<feature type="transmembrane region" description="Helical" evidence="7">
    <location>
        <begin position="76"/>
        <end position="99"/>
    </location>
</feature>
<evidence type="ECO:0000313" key="8">
    <source>
        <dbReference type="EMBL" id="SMC11861.1"/>
    </source>
</evidence>
<sequence length="257" mass="26898">MNAAADLLQISRDILWLHFIVFLRVGPIMSLFPGFGERSVPARVKLVVAIMFTVVVAPAIAPLIAEATRQPPPLAWLVLSETVIGLVIGIGIRLFLLALQTAGSIAAQATSLAQILGNAGVTPLPAIGHLLVVGGLALAMMLGLHVRVAEMVVLTYNLFPVAELPDAAAVTAWGIRQVAASFALAFTLAAPFVIVSVLYNLTLGIINRAMPQMMVVFVGAPVITAGGLGLLLLLAPTMLTIWVKAIETFIVNPFGGG</sequence>
<protein>
    <submittedName>
        <fullName evidence="8">Flagellar biosynthesis protein FliR</fullName>
    </submittedName>
</protein>
<accession>A0A1X7BQH9</accession>
<keyword evidence="8" id="KW-0969">Cilium</keyword>
<evidence type="ECO:0000256" key="6">
    <source>
        <dbReference type="ARBA" id="ARBA00023136"/>
    </source>
</evidence>
<gene>
    <name evidence="8" type="ORF">ROA7745_01681</name>
</gene>
<organism evidence="8 9">
    <name type="scientific">Roseovarius aestuarii</name>
    <dbReference type="NCBI Taxonomy" id="475083"/>
    <lineage>
        <taxon>Bacteria</taxon>
        <taxon>Pseudomonadati</taxon>
        <taxon>Pseudomonadota</taxon>
        <taxon>Alphaproteobacteria</taxon>
        <taxon>Rhodobacterales</taxon>
        <taxon>Roseobacteraceae</taxon>
        <taxon>Roseovarius</taxon>
    </lineage>
</organism>
<dbReference type="GO" id="GO:0005886">
    <property type="term" value="C:plasma membrane"/>
    <property type="evidence" value="ECO:0007669"/>
    <property type="project" value="UniProtKB-SubCell"/>
</dbReference>
<dbReference type="Pfam" id="PF01311">
    <property type="entry name" value="Bac_export_1"/>
    <property type="match status" value="1"/>
</dbReference>
<dbReference type="GO" id="GO:0006605">
    <property type="term" value="P:protein targeting"/>
    <property type="evidence" value="ECO:0007669"/>
    <property type="project" value="InterPro"/>
</dbReference>
<keyword evidence="8" id="KW-0966">Cell projection</keyword>
<evidence type="ECO:0000256" key="7">
    <source>
        <dbReference type="SAM" id="Phobius"/>
    </source>
</evidence>
<proteinExistence type="inferred from homology"/>
<keyword evidence="8" id="KW-0282">Flagellum</keyword>
<dbReference type="EMBL" id="FWXB01000005">
    <property type="protein sequence ID" value="SMC11861.1"/>
    <property type="molecule type" value="Genomic_DNA"/>
</dbReference>
<evidence type="ECO:0000313" key="9">
    <source>
        <dbReference type="Proteomes" id="UP000193224"/>
    </source>
</evidence>
<reference evidence="8 9" key="1">
    <citation type="submission" date="2017-03" db="EMBL/GenBank/DDBJ databases">
        <authorList>
            <person name="Afonso C.L."/>
            <person name="Miller P.J."/>
            <person name="Scott M.A."/>
            <person name="Spackman E."/>
            <person name="Goraichik I."/>
            <person name="Dimitrov K.M."/>
            <person name="Suarez D.L."/>
            <person name="Swayne D.E."/>
        </authorList>
    </citation>
    <scope>NUCLEOTIDE SEQUENCE [LARGE SCALE GENOMIC DNA]</scope>
    <source>
        <strain evidence="8 9">CECT 7745</strain>
    </source>
</reference>
<evidence type="ECO:0000256" key="5">
    <source>
        <dbReference type="ARBA" id="ARBA00022989"/>
    </source>
</evidence>
<feature type="transmembrane region" description="Helical" evidence="7">
    <location>
        <begin position="14"/>
        <end position="32"/>
    </location>
</feature>
<keyword evidence="6 7" id="KW-0472">Membrane</keyword>
<feature type="transmembrane region" description="Helical" evidence="7">
    <location>
        <begin position="213"/>
        <end position="235"/>
    </location>
</feature>
<keyword evidence="4 7" id="KW-0812">Transmembrane</keyword>
<keyword evidence="5 7" id="KW-1133">Transmembrane helix</keyword>
<evidence type="ECO:0000256" key="2">
    <source>
        <dbReference type="ARBA" id="ARBA00009772"/>
    </source>
</evidence>
<dbReference type="RefSeq" id="WP_085799831.1">
    <property type="nucleotide sequence ID" value="NZ_FWXB01000005.1"/>
</dbReference>
<dbReference type="PANTHER" id="PTHR30065">
    <property type="entry name" value="FLAGELLAR BIOSYNTHETIC PROTEIN FLIR"/>
    <property type="match status" value="1"/>
</dbReference>
<evidence type="ECO:0000256" key="4">
    <source>
        <dbReference type="ARBA" id="ARBA00022692"/>
    </source>
</evidence>
<dbReference type="InterPro" id="IPR002010">
    <property type="entry name" value="T3SS_IM_R"/>
</dbReference>
<evidence type="ECO:0000256" key="1">
    <source>
        <dbReference type="ARBA" id="ARBA00004651"/>
    </source>
</evidence>